<feature type="domain" description="Nuclear receptor" evidence="12">
    <location>
        <begin position="11"/>
        <end position="91"/>
    </location>
</feature>
<evidence type="ECO:0000313" key="14">
    <source>
        <dbReference type="WBParaSite" id="PSU_v2.g4735.t1"/>
    </source>
</evidence>
<sequence>MNVPSSRILLDVPCKVCQDHSSGKHYGIYSCDGCAGFFKRSVRRHRQYVCKNRSNGEEGKCVVDKTHRNQCRACRLKRCIDIGMNKEAVQHERGPRNSTLRRQMALLGNLPDSFTKPLPGSVSSGSSPITLTSIPTFPAMPSMMAAIAAAAAAAAAATTSRSSTTSTTITGTSPLIMNPFMPSMPSTELQQQQFTPKSTGKSGNLETVMIRNVNWARSLIGFVPGLSNDEQAQAVANAISRLFVLSAVEECLMNEGILSKSSEWRTTTSTTDRQKVIAIVNQIEMLHFDATEFNFLRIITLLKALGDKTPQMLQFVHLSLVNHQQMTYPFQPGRYFQCMTIVDALLNTDPNVLIPAFKSLKSTISPSPSSYSSSNSTTSENNFASIASFVASSSSSSTTTTKTQNSLNYLPMTNINSPIKEDTPASSPSASSTVQSDSQISEQDNDFGQV</sequence>
<evidence type="ECO:0000256" key="1">
    <source>
        <dbReference type="ARBA" id="ARBA00004123"/>
    </source>
</evidence>
<dbReference type="SUPFAM" id="SSF57716">
    <property type="entry name" value="Glucocorticoid receptor-like (DNA-binding domain)"/>
    <property type="match status" value="1"/>
</dbReference>
<evidence type="ECO:0000256" key="3">
    <source>
        <dbReference type="ARBA" id="ARBA00022723"/>
    </source>
</evidence>
<dbReference type="WBParaSite" id="PSU_v2.g4735.t1">
    <property type="protein sequence ID" value="PSU_v2.g4735.t1"/>
    <property type="gene ID" value="PSU_v2.g4735"/>
</dbReference>
<dbReference type="PANTHER" id="PTHR24083">
    <property type="entry name" value="NUCLEAR HORMONE RECEPTOR"/>
    <property type="match status" value="1"/>
</dbReference>
<keyword evidence="9" id="KW-0675">Receptor</keyword>
<evidence type="ECO:0000256" key="2">
    <source>
        <dbReference type="ARBA" id="ARBA00005993"/>
    </source>
</evidence>
<dbReference type="GO" id="GO:0005634">
    <property type="term" value="C:nucleus"/>
    <property type="evidence" value="ECO:0007669"/>
    <property type="project" value="UniProtKB-SubCell"/>
</dbReference>
<dbReference type="GO" id="GO:0008270">
    <property type="term" value="F:zinc ion binding"/>
    <property type="evidence" value="ECO:0007669"/>
    <property type="project" value="UniProtKB-KW"/>
</dbReference>
<evidence type="ECO:0000256" key="8">
    <source>
        <dbReference type="ARBA" id="ARBA00023163"/>
    </source>
</evidence>
<feature type="compositionally biased region" description="Polar residues" evidence="11">
    <location>
        <begin position="402"/>
        <end position="417"/>
    </location>
</feature>
<keyword evidence="6" id="KW-0805">Transcription regulation</keyword>
<dbReference type="PRINTS" id="PR00047">
    <property type="entry name" value="STROIDFINGER"/>
</dbReference>
<keyword evidence="10" id="KW-0539">Nucleus</keyword>
<evidence type="ECO:0000256" key="9">
    <source>
        <dbReference type="ARBA" id="ARBA00023170"/>
    </source>
</evidence>
<name>A0A914YYM1_9BILA</name>
<dbReference type="InterPro" id="IPR035500">
    <property type="entry name" value="NHR-like_dom_sf"/>
</dbReference>
<dbReference type="GO" id="GO:0006357">
    <property type="term" value="P:regulation of transcription by RNA polymerase II"/>
    <property type="evidence" value="ECO:0007669"/>
    <property type="project" value="UniProtKB-ARBA"/>
</dbReference>
<dbReference type="GO" id="GO:0032502">
    <property type="term" value="P:developmental process"/>
    <property type="evidence" value="ECO:0007669"/>
    <property type="project" value="UniProtKB-ARBA"/>
</dbReference>
<evidence type="ECO:0000256" key="7">
    <source>
        <dbReference type="ARBA" id="ARBA00023125"/>
    </source>
</evidence>
<feature type="region of interest" description="Disordered" evidence="11">
    <location>
        <begin position="395"/>
        <end position="450"/>
    </location>
</feature>
<keyword evidence="7" id="KW-0238">DNA-binding</keyword>
<protein>
    <submittedName>
        <fullName evidence="14">Nuclear receptor domain-containing protein</fullName>
    </submittedName>
</protein>
<evidence type="ECO:0000256" key="4">
    <source>
        <dbReference type="ARBA" id="ARBA00022771"/>
    </source>
</evidence>
<dbReference type="CDD" id="cd07163">
    <property type="entry name" value="NR_DBD_TLX"/>
    <property type="match status" value="1"/>
</dbReference>
<dbReference type="InterPro" id="IPR050274">
    <property type="entry name" value="Nuclear_hormone_rcpt_NR2"/>
</dbReference>
<evidence type="ECO:0000256" key="10">
    <source>
        <dbReference type="ARBA" id="ARBA00023242"/>
    </source>
</evidence>
<evidence type="ECO:0000313" key="13">
    <source>
        <dbReference type="Proteomes" id="UP000887577"/>
    </source>
</evidence>
<dbReference type="SUPFAM" id="SSF48508">
    <property type="entry name" value="Nuclear receptor ligand-binding domain"/>
    <property type="match status" value="1"/>
</dbReference>
<dbReference type="SMART" id="SM00399">
    <property type="entry name" value="ZnF_C4"/>
    <property type="match status" value="1"/>
</dbReference>
<dbReference type="InterPro" id="IPR001628">
    <property type="entry name" value="Znf_hrmn_rcpt"/>
</dbReference>
<dbReference type="Pfam" id="PF00105">
    <property type="entry name" value="zf-C4"/>
    <property type="match status" value="1"/>
</dbReference>
<accession>A0A914YYM1</accession>
<evidence type="ECO:0000256" key="5">
    <source>
        <dbReference type="ARBA" id="ARBA00022833"/>
    </source>
</evidence>
<reference evidence="14" key="1">
    <citation type="submission" date="2022-11" db="UniProtKB">
        <authorList>
            <consortium name="WormBaseParasite"/>
        </authorList>
    </citation>
    <scope>IDENTIFICATION</scope>
</reference>
<keyword evidence="4" id="KW-0863">Zinc-finger</keyword>
<dbReference type="GO" id="GO:0043565">
    <property type="term" value="F:sequence-specific DNA binding"/>
    <property type="evidence" value="ECO:0007669"/>
    <property type="project" value="InterPro"/>
</dbReference>
<dbReference type="AlphaFoldDB" id="A0A914YYM1"/>
<dbReference type="FunFam" id="3.30.50.10:FF:000019">
    <property type="entry name" value="Nuclear receptor subfamily 2 group E member"/>
    <property type="match status" value="1"/>
</dbReference>
<comment type="subcellular location">
    <subcellularLocation>
        <location evidence="1">Nucleus</location>
    </subcellularLocation>
</comment>
<feature type="compositionally biased region" description="Low complexity" evidence="11">
    <location>
        <begin position="424"/>
        <end position="441"/>
    </location>
</feature>
<dbReference type="PROSITE" id="PS51030">
    <property type="entry name" value="NUCLEAR_REC_DBD_2"/>
    <property type="match status" value="1"/>
</dbReference>
<keyword evidence="3" id="KW-0479">Metal-binding</keyword>
<dbReference type="GO" id="GO:0003700">
    <property type="term" value="F:DNA-binding transcription factor activity"/>
    <property type="evidence" value="ECO:0007669"/>
    <property type="project" value="InterPro"/>
</dbReference>
<organism evidence="13 14">
    <name type="scientific">Panagrolaimus superbus</name>
    <dbReference type="NCBI Taxonomy" id="310955"/>
    <lineage>
        <taxon>Eukaryota</taxon>
        <taxon>Metazoa</taxon>
        <taxon>Ecdysozoa</taxon>
        <taxon>Nematoda</taxon>
        <taxon>Chromadorea</taxon>
        <taxon>Rhabditida</taxon>
        <taxon>Tylenchina</taxon>
        <taxon>Panagrolaimomorpha</taxon>
        <taxon>Panagrolaimoidea</taxon>
        <taxon>Panagrolaimidae</taxon>
        <taxon>Panagrolaimus</taxon>
    </lineage>
</organism>
<dbReference type="Gene3D" id="1.10.565.10">
    <property type="entry name" value="Retinoid X Receptor"/>
    <property type="match status" value="1"/>
</dbReference>
<dbReference type="PROSITE" id="PS00031">
    <property type="entry name" value="NUCLEAR_REC_DBD_1"/>
    <property type="match status" value="1"/>
</dbReference>
<comment type="similarity">
    <text evidence="2">Belongs to the nuclear hormone receptor family.</text>
</comment>
<dbReference type="Proteomes" id="UP000887577">
    <property type="component" value="Unplaced"/>
</dbReference>
<evidence type="ECO:0000256" key="11">
    <source>
        <dbReference type="SAM" id="MobiDB-lite"/>
    </source>
</evidence>
<dbReference type="InterPro" id="IPR013088">
    <property type="entry name" value="Znf_NHR/GATA"/>
</dbReference>
<proteinExistence type="inferred from homology"/>
<dbReference type="Gene3D" id="3.30.50.10">
    <property type="entry name" value="Erythroid Transcription Factor GATA-1, subunit A"/>
    <property type="match status" value="1"/>
</dbReference>
<evidence type="ECO:0000256" key="6">
    <source>
        <dbReference type="ARBA" id="ARBA00023015"/>
    </source>
</evidence>
<keyword evidence="8" id="KW-0804">Transcription</keyword>
<keyword evidence="5" id="KW-0862">Zinc</keyword>
<keyword evidence="13" id="KW-1185">Reference proteome</keyword>
<evidence type="ECO:0000259" key="12">
    <source>
        <dbReference type="PROSITE" id="PS51030"/>
    </source>
</evidence>